<dbReference type="InterPro" id="IPR036397">
    <property type="entry name" value="RNaseH_sf"/>
</dbReference>
<evidence type="ECO:0000259" key="7">
    <source>
        <dbReference type="SMART" id="SM00482"/>
    </source>
</evidence>
<dbReference type="PANTHER" id="PTHR10133">
    <property type="entry name" value="DNA POLYMERASE I"/>
    <property type="match status" value="1"/>
</dbReference>
<dbReference type="GO" id="GO:0003677">
    <property type="term" value="F:DNA binding"/>
    <property type="evidence" value="ECO:0007669"/>
    <property type="project" value="InterPro"/>
</dbReference>
<dbReference type="InterPro" id="IPR038720">
    <property type="entry name" value="YprB_RNase_H-like_dom"/>
</dbReference>
<sequence>MNIVLDLETNGFLDKDNLVIHCIVCKDIETHQLYKYNPDNLNDCLDLLKKAKAIIGHNVLGFDIPVLKKVLNFTYKEKVFDTLLMSRLIWTNILDHDYKHKELPAKLYGRHSLESWGYRLGLRKGDYQEHSDFTEFNQDMFEYCERDVEVTHLLYDKIIKENYSNNAIELEHKFAHWIIKQEQHGVYFDETTAQSLHTILTKRKLELEEKLALAFPAWEKFCGNKVYKRDNRKKGIKAGVPVPIYKTEIFNPSSRQHIADRLIQILGWKPNSFTPTGQPEVNEKVLNSLPYPEAKIISQYLMVQKRLGQLSDGEQAYLKLNNKGKIYGKVITNGAVTGRCTHHSPNLAQCVSSSSEYGKEFRSLFYSPTDMVMCGIDFSGLELRVLGHYLHNYDNGNFSKTLLLDDIHTANQKATGLATRDKAKTFIYAFIYGCGDKKLGEILNVTHEEAKRVRQRFTKNLPALATLIDAVKSKFRNVGYLNGIDGRRLICRAEFSSLNTLIQSCGALLVKQGTIILNEELHKAGFKWGEDYAMVLHIHDEMQFIVKKEKLEQFKIIAQSIFQKTKEFFDFRTQLDGEIKVGQNWSDTH</sequence>
<dbReference type="KEGG" id="vg:55412538"/>
<dbReference type="Proteomes" id="UP000505267">
    <property type="component" value="Segment"/>
</dbReference>
<dbReference type="SMART" id="SM00482">
    <property type="entry name" value="POLAc"/>
    <property type="match status" value="1"/>
</dbReference>
<dbReference type="Gene3D" id="1.20.1060.10">
    <property type="entry name" value="Taq DNA Polymerase, Chain T, domain 4"/>
    <property type="match status" value="1"/>
</dbReference>
<comment type="catalytic activity">
    <reaction evidence="6">
        <text>DNA(n) + a 2'-deoxyribonucleoside 5'-triphosphate = DNA(n+1) + diphosphate</text>
        <dbReference type="Rhea" id="RHEA:22508"/>
        <dbReference type="Rhea" id="RHEA-COMP:17339"/>
        <dbReference type="Rhea" id="RHEA-COMP:17340"/>
        <dbReference type="ChEBI" id="CHEBI:33019"/>
        <dbReference type="ChEBI" id="CHEBI:61560"/>
        <dbReference type="ChEBI" id="CHEBI:173112"/>
        <dbReference type="EC" id="2.7.7.7"/>
    </reaction>
</comment>
<evidence type="ECO:0000256" key="2">
    <source>
        <dbReference type="ARBA" id="ARBA00022679"/>
    </source>
</evidence>
<feature type="domain" description="DNA-directed DNA polymerase family A palm" evidence="7">
    <location>
        <begin position="358"/>
        <end position="550"/>
    </location>
</feature>
<dbReference type="GO" id="GO:0003887">
    <property type="term" value="F:DNA-directed DNA polymerase activity"/>
    <property type="evidence" value="ECO:0007669"/>
    <property type="project" value="UniProtKB-KW"/>
</dbReference>
<dbReference type="EC" id="2.7.7.7" evidence="1"/>
<keyword evidence="5" id="KW-0235">DNA replication</keyword>
<organism evidence="8 9">
    <name type="scientific">uncultured phage_MedDCM-OCT-S30-C28</name>
    <dbReference type="NCBI Taxonomy" id="2741076"/>
    <lineage>
        <taxon>Viruses</taxon>
        <taxon>Duplodnaviria</taxon>
        <taxon>Heunggongvirae</taxon>
        <taxon>Uroviricota</taxon>
        <taxon>Caudoviricetes</taxon>
        <taxon>Autographivirales</taxon>
        <taxon>Fussvirus</taxon>
        <taxon>Fussvirus S30C28</taxon>
    </lineage>
</organism>
<keyword evidence="9" id="KW-1185">Reference proteome</keyword>
<reference evidence="8 9" key="1">
    <citation type="journal article" date="2013" name="PLoS Genet.">
        <title>Expanding the Marine Virosphere Using Metagenomics.</title>
        <authorList>
            <person name="Mizuno C.M."/>
            <person name="Rodriguez-Valera F."/>
            <person name="Kimes N.E."/>
            <person name="Ghai R."/>
        </authorList>
    </citation>
    <scope>NUCLEOTIDE SEQUENCE [LARGE SCALE GENOMIC DNA]</scope>
    <source>
        <strain evidence="8">UvMED-CGR-U-MedDCM-OCT-S30-C28</strain>
    </source>
</reference>
<dbReference type="RefSeq" id="YP_009777781.1">
    <property type="nucleotide sequence ID" value="NC_047703.1"/>
</dbReference>
<dbReference type="PROSITE" id="PS00447">
    <property type="entry name" value="DNA_POLYMERASE_A"/>
    <property type="match status" value="1"/>
</dbReference>
<dbReference type="GeneID" id="55412538"/>
<evidence type="ECO:0000256" key="3">
    <source>
        <dbReference type="ARBA" id="ARBA00022695"/>
    </source>
</evidence>
<dbReference type="GO" id="GO:0039693">
    <property type="term" value="P:viral DNA genome replication"/>
    <property type="evidence" value="ECO:0007669"/>
    <property type="project" value="UniProtKB-KW"/>
</dbReference>
<dbReference type="GO" id="GO:0006302">
    <property type="term" value="P:double-strand break repair"/>
    <property type="evidence" value="ECO:0007669"/>
    <property type="project" value="TreeGrafter"/>
</dbReference>
<dbReference type="Gene3D" id="3.30.420.10">
    <property type="entry name" value="Ribonuclease H-like superfamily/Ribonuclease H"/>
    <property type="match status" value="1"/>
</dbReference>
<dbReference type="InterPro" id="IPR001098">
    <property type="entry name" value="DNA-dir_DNA_pol_A_palm_dom"/>
</dbReference>
<protein>
    <recommendedName>
        <fullName evidence="1">DNA-directed DNA polymerase</fullName>
        <ecNumber evidence="1">2.7.7.7</ecNumber>
    </recommendedName>
</protein>
<evidence type="ECO:0000313" key="9">
    <source>
        <dbReference type="Proteomes" id="UP000505267"/>
    </source>
</evidence>
<dbReference type="PRINTS" id="PR00868">
    <property type="entry name" value="DNAPOLI"/>
</dbReference>
<dbReference type="SUPFAM" id="SSF56672">
    <property type="entry name" value="DNA/RNA polymerases"/>
    <property type="match status" value="1"/>
</dbReference>
<dbReference type="InterPro" id="IPR043502">
    <property type="entry name" value="DNA/RNA_pol_sf"/>
</dbReference>
<keyword evidence="5" id="KW-1194">Viral DNA replication</keyword>
<dbReference type="Pfam" id="PF00476">
    <property type="entry name" value="DNA_pol_A"/>
    <property type="match status" value="1"/>
</dbReference>
<dbReference type="InterPro" id="IPR012337">
    <property type="entry name" value="RNaseH-like_sf"/>
</dbReference>
<dbReference type="PANTHER" id="PTHR10133:SF62">
    <property type="entry name" value="DNA POLYMERASE THETA"/>
    <property type="match status" value="1"/>
</dbReference>
<evidence type="ECO:0000256" key="4">
    <source>
        <dbReference type="ARBA" id="ARBA00022932"/>
    </source>
</evidence>
<dbReference type="Pfam" id="PF13482">
    <property type="entry name" value="RNase_H_2"/>
    <property type="match status" value="1"/>
</dbReference>
<dbReference type="InterPro" id="IPR019760">
    <property type="entry name" value="DNA-dir_DNA_pol_A_CS"/>
</dbReference>
<dbReference type="Gene3D" id="3.30.70.370">
    <property type="match status" value="2"/>
</dbReference>
<dbReference type="SUPFAM" id="SSF53098">
    <property type="entry name" value="Ribonuclease H-like"/>
    <property type="match status" value="1"/>
</dbReference>
<evidence type="ECO:0000313" key="8">
    <source>
        <dbReference type="EMBL" id="BAQ94239.1"/>
    </source>
</evidence>
<proteinExistence type="predicted"/>
<dbReference type="InterPro" id="IPR002298">
    <property type="entry name" value="DNA_polymerase_A"/>
</dbReference>
<dbReference type="EMBL" id="AP013543">
    <property type="protein sequence ID" value="BAQ94239.1"/>
    <property type="molecule type" value="Genomic_DNA"/>
</dbReference>
<evidence type="ECO:0000256" key="6">
    <source>
        <dbReference type="ARBA" id="ARBA00049244"/>
    </source>
</evidence>
<name>A0A6S4P8I7_9CAUD</name>
<dbReference type="GO" id="GO:0006261">
    <property type="term" value="P:DNA-templated DNA replication"/>
    <property type="evidence" value="ECO:0007669"/>
    <property type="project" value="InterPro"/>
</dbReference>
<keyword evidence="4" id="KW-0239">DNA-directed DNA polymerase</keyword>
<keyword evidence="3" id="KW-0548">Nucleotidyltransferase</keyword>
<keyword evidence="2" id="KW-0808">Transferase</keyword>
<evidence type="ECO:0000256" key="1">
    <source>
        <dbReference type="ARBA" id="ARBA00012417"/>
    </source>
</evidence>
<evidence type="ECO:0000256" key="5">
    <source>
        <dbReference type="ARBA" id="ARBA00023109"/>
    </source>
</evidence>
<accession>A0A6S4P8I7</accession>